<dbReference type="EMBL" id="MU089739">
    <property type="protein sequence ID" value="KAF7849603.1"/>
    <property type="molecule type" value="Genomic_DNA"/>
</dbReference>
<dbReference type="Gramene" id="rna-gnl|WGS:JABURB|Cocit.L0477.1">
    <property type="protein sequence ID" value="cds-KAF7849603.1"/>
    <property type="gene ID" value="gene-BT93_L0477"/>
</dbReference>
<gene>
    <name evidence="2" type="ORF">BT93_L0477</name>
</gene>
<dbReference type="InterPro" id="IPR025322">
    <property type="entry name" value="PADRE_dom"/>
</dbReference>
<evidence type="ECO:0000256" key="1">
    <source>
        <dbReference type="SAM" id="MobiDB-lite"/>
    </source>
</evidence>
<sequence length="190" mass="20145">MGNCQTTDAATVAIHHPAGTKVERIHWSVSAHEIMSANPGHYVAHVIAAPPQTGTAKGESGGTPSRQLRLLRPDDTLHIGQVYRLISFEDVLKEFAAKKCVKLGKLLERSGGDGVESKKKESRTSRGTSSKQDPSSKQDSASADDCMSTKEEQEVDEMGSSSSGASGGGLRGVMGGRQWKPALQSISEIS</sequence>
<accession>A0A8T0CPV0</accession>
<evidence type="ECO:0000313" key="2">
    <source>
        <dbReference type="EMBL" id="KAF7849603.1"/>
    </source>
</evidence>
<proteinExistence type="predicted"/>
<protein>
    <submittedName>
        <fullName evidence="2">Uncharacterized protein</fullName>
    </submittedName>
</protein>
<evidence type="ECO:0000313" key="3">
    <source>
        <dbReference type="Proteomes" id="UP000806378"/>
    </source>
</evidence>
<name>A0A8T0CPV0_CORYI</name>
<feature type="region of interest" description="Disordered" evidence="1">
    <location>
        <begin position="111"/>
        <end position="190"/>
    </location>
</feature>
<comment type="caution">
    <text evidence="2">The sequence shown here is derived from an EMBL/GenBank/DDBJ whole genome shotgun (WGS) entry which is preliminary data.</text>
</comment>
<feature type="compositionally biased region" description="Basic and acidic residues" evidence="1">
    <location>
        <begin position="111"/>
        <end position="124"/>
    </location>
</feature>
<feature type="compositionally biased region" description="Low complexity" evidence="1">
    <location>
        <begin position="129"/>
        <end position="145"/>
    </location>
</feature>
<dbReference type="Pfam" id="PF14009">
    <property type="entry name" value="PADRE"/>
    <property type="match status" value="1"/>
</dbReference>
<dbReference type="AlphaFoldDB" id="A0A8T0CPV0"/>
<keyword evidence="3" id="KW-1185">Reference proteome</keyword>
<dbReference type="Proteomes" id="UP000806378">
    <property type="component" value="Unassembled WGS sequence"/>
</dbReference>
<dbReference type="PANTHER" id="PTHR33413">
    <property type="entry name" value="EXPRESSED PROTEIN"/>
    <property type="match status" value="1"/>
</dbReference>
<feature type="compositionally biased region" description="Gly residues" evidence="1">
    <location>
        <begin position="165"/>
        <end position="175"/>
    </location>
</feature>
<organism evidence="2 3">
    <name type="scientific">Corymbia citriodora subsp. variegata</name>
    <dbReference type="NCBI Taxonomy" id="360336"/>
    <lineage>
        <taxon>Eukaryota</taxon>
        <taxon>Viridiplantae</taxon>
        <taxon>Streptophyta</taxon>
        <taxon>Embryophyta</taxon>
        <taxon>Tracheophyta</taxon>
        <taxon>Spermatophyta</taxon>
        <taxon>Magnoliopsida</taxon>
        <taxon>eudicotyledons</taxon>
        <taxon>Gunneridae</taxon>
        <taxon>Pentapetalae</taxon>
        <taxon>rosids</taxon>
        <taxon>malvids</taxon>
        <taxon>Myrtales</taxon>
        <taxon>Myrtaceae</taxon>
        <taxon>Myrtoideae</taxon>
        <taxon>Eucalypteae</taxon>
        <taxon>Corymbia</taxon>
    </lineage>
</organism>
<dbReference type="PANTHER" id="PTHR33413:SF1">
    <property type="entry name" value="EXPRESSED PROTEIN"/>
    <property type="match status" value="1"/>
</dbReference>
<reference evidence="2" key="1">
    <citation type="submission" date="2020-05" db="EMBL/GenBank/DDBJ databases">
        <title>WGS assembly of Corymbia citriodora subspecies variegata.</title>
        <authorList>
            <person name="Barry K."/>
            <person name="Hundley H."/>
            <person name="Shu S."/>
            <person name="Jenkins J."/>
            <person name="Grimwood J."/>
            <person name="Baten A."/>
        </authorList>
    </citation>
    <scope>NUCLEOTIDE SEQUENCE</scope>
    <source>
        <strain evidence="2">CV2-018</strain>
    </source>
</reference>
<dbReference type="OrthoDB" id="747498at2759"/>